<reference evidence="5" key="2">
    <citation type="journal article" date="2021" name="PeerJ">
        <title>Extensive microbial diversity within the chicken gut microbiome revealed by metagenomics and culture.</title>
        <authorList>
            <person name="Gilroy R."/>
            <person name="Ravi A."/>
            <person name="Getino M."/>
            <person name="Pursley I."/>
            <person name="Horton D.L."/>
            <person name="Alikhan N.F."/>
            <person name="Baker D."/>
            <person name="Gharbi K."/>
            <person name="Hall N."/>
            <person name="Watson M."/>
            <person name="Adriaenssens E.M."/>
            <person name="Foster-Nyarko E."/>
            <person name="Jarju S."/>
            <person name="Secka A."/>
            <person name="Antonio M."/>
            <person name="Oren A."/>
            <person name="Chaudhuri R.R."/>
            <person name="La Ragione R."/>
            <person name="Hildebrand F."/>
            <person name="Pallen M.J."/>
        </authorList>
    </citation>
    <scope>NUCLEOTIDE SEQUENCE</scope>
    <source>
        <strain evidence="5">CHK181-108</strain>
    </source>
</reference>
<dbReference type="PROSITE" id="PS51379">
    <property type="entry name" value="4FE4S_FER_2"/>
    <property type="match status" value="1"/>
</dbReference>
<evidence type="ECO:0000313" key="6">
    <source>
        <dbReference type="Proteomes" id="UP000824165"/>
    </source>
</evidence>
<keyword evidence="3" id="KW-0411">Iron-sulfur</keyword>
<evidence type="ECO:0000256" key="2">
    <source>
        <dbReference type="ARBA" id="ARBA00023004"/>
    </source>
</evidence>
<dbReference type="AlphaFoldDB" id="A0A9D1H5B3"/>
<keyword evidence="1" id="KW-0479">Metal-binding</keyword>
<dbReference type="Pfam" id="PF13534">
    <property type="entry name" value="Fer4_17"/>
    <property type="match status" value="1"/>
</dbReference>
<dbReference type="PROSITE" id="PS00198">
    <property type="entry name" value="4FE4S_FER_1"/>
    <property type="match status" value="1"/>
</dbReference>
<evidence type="ECO:0000313" key="5">
    <source>
        <dbReference type="EMBL" id="HIT85494.1"/>
    </source>
</evidence>
<dbReference type="GO" id="GO:0016491">
    <property type="term" value="F:oxidoreductase activity"/>
    <property type="evidence" value="ECO:0007669"/>
    <property type="project" value="InterPro"/>
</dbReference>
<dbReference type="SUPFAM" id="SSF46548">
    <property type="entry name" value="alpha-helical ferredoxin"/>
    <property type="match status" value="1"/>
</dbReference>
<dbReference type="EMBL" id="DVLU01000063">
    <property type="protein sequence ID" value="HIT85494.1"/>
    <property type="molecule type" value="Genomic_DNA"/>
</dbReference>
<keyword evidence="2" id="KW-0408">Iron</keyword>
<organism evidence="5 6">
    <name type="scientific">Candidatus Ornithomonoglobus intestinigallinarum</name>
    <dbReference type="NCBI Taxonomy" id="2840894"/>
    <lineage>
        <taxon>Bacteria</taxon>
        <taxon>Bacillati</taxon>
        <taxon>Bacillota</taxon>
        <taxon>Clostridia</taxon>
        <taxon>Candidatus Ornithomonoglobus</taxon>
    </lineage>
</organism>
<protein>
    <submittedName>
        <fullName evidence="5">Aldo/keto reductase</fullName>
    </submittedName>
</protein>
<dbReference type="Gene3D" id="3.20.20.100">
    <property type="entry name" value="NADP-dependent oxidoreductase domain"/>
    <property type="match status" value="1"/>
</dbReference>
<feature type="domain" description="4Fe-4S ferredoxin-type" evidence="4">
    <location>
        <begin position="294"/>
        <end position="326"/>
    </location>
</feature>
<dbReference type="PANTHER" id="PTHR43312:SF1">
    <property type="entry name" value="NADP-DEPENDENT OXIDOREDUCTASE DOMAIN-CONTAINING PROTEIN"/>
    <property type="match status" value="1"/>
</dbReference>
<name>A0A9D1H5B3_9FIRM</name>
<dbReference type="InterPro" id="IPR017896">
    <property type="entry name" value="4Fe4S_Fe-S-bd"/>
</dbReference>
<dbReference type="InterPro" id="IPR017900">
    <property type="entry name" value="4Fe4S_Fe_S_CS"/>
</dbReference>
<gene>
    <name evidence="5" type="ORF">IAA60_06265</name>
</gene>
<dbReference type="SUPFAM" id="SSF51430">
    <property type="entry name" value="NAD(P)-linked oxidoreductase"/>
    <property type="match status" value="1"/>
</dbReference>
<dbReference type="InterPro" id="IPR023210">
    <property type="entry name" value="NADP_OxRdtase_dom"/>
</dbReference>
<sequence>MDYVTLGKTNITVCKNGFGALPIQRVSFDAAKALLLRAYDGGIRFFDTARFYTDSEEKIGYALGDKRCDIYIATKTAAQDYNDFWKDLHTSLSNLKTDYIDIYQFHNPSFCPKPGDGTGLYEAMLEARGKGMIRFIGITNHRLAVAGEAIDSGLYDTLQFPFSYLATDKDVSIVNKCGDAGMGFIAMKGLSGGLITNSAAAYAFTAQYDNVLPIWGVQRMNELEEFLSYNDAPPSMTDEIKSVIEKDRELLSGDFCRGCGYCMPCPAGIEINNCARMSLLIRRSPSELQLTPEVQAKMKKIEDCLHCGACKAKCPYGLDTPRLLEDNYRDYVEILNGKDI</sequence>
<dbReference type="GO" id="GO:0046872">
    <property type="term" value="F:metal ion binding"/>
    <property type="evidence" value="ECO:0007669"/>
    <property type="project" value="UniProtKB-KW"/>
</dbReference>
<dbReference type="PRINTS" id="PR00069">
    <property type="entry name" value="ALDKETRDTASE"/>
</dbReference>
<dbReference type="InterPro" id="IPR020471">
    <property type="entry name" value="AKR"/>
</dbReference>
<dbReference type="Pfam" id="PF00248">
    <property type="entry name" value="Aldo_ket_red"/>
    <property type="match status" value="1"/>
</dbReference>
<evidence type="ECO:0000259" key="4">
    <source>
        <dbReference type="PROSITE" id="PS51379"/>
    </source>
</evidence>
<evidence type="ECO:0000256" key="1">
    <source>
        <dbReference type="ARBA" id="ARBA00022723"/>
    </source>
</evidence>
<proteinExistence type="predicted"/>
<dbReference type="CDD" id="cd19100">
    <property type="entry name" value="AKR_unchar"/>
    <property type="match status" value="1"/>
</dbReference>
<comment type="caution">
    <text evidence="5">The sequence shown here is derived from an EMBL/GenBank/DDBJ whole genome shotgun (WGS) entry which is preliminary data.</text>
</comment>
<evidence type="ECO:0000256" key="3">
    <source>
        <dbReference type="ARBA" id="ARBA00023014"/>
    </source>
</evidence>
<accession>A0A9D1H5B3</accession>
<dbReference type="InterPro" id="IPR053135">
    <property type="entry name" value="AKR2_Oxidoreductase"/>
</dbReference>
<dbReference type="Proteomes" id="UP000824165">
    <property type="component" value="Unassembled WGS sequence"/>
</dbReference>
<reference evidence="5" key="1">
    <citation type="submission" date="2020-10" db="EMBL/GenBank/DDBJ databases">
        <authorList>
            <person name="Gilroy R."/>
        </authorList>
    </citation>
    <scope>NUCLEOTIDE SEQUENCE</scope>
    <source>
        <strain evidence="5">CHK181-108</strain>
    </source>
</reference>
<dbReference type="PANTHER" id="PTHR43312">
    <property type="entry name" value="D-THREO-ALDOSE 1-DEHYDROGENASE"/>
    <property type="match status" value="1"/>
</dbReference>
<dbReference type="GO" id="GO:0051536">
    <property type="term" value="F:iron-sulfur cluster binding"/>
    <property type="evidence" value="ECO:0007669"/>
    <property type="project" value="UniProtKB-KW"/>
</dbReference>
<dbReference type="InterPro" id="IPR036812">
    <property type="entry name" value="NAD(P)_OxRdtase_dom_sf"/>
</dbReference>